<name>A0A9P6DKE1_PLEER</name>
<dbReference type="Proteomes" id="UP000807025">
    <property type="component" value="Unassembled WGS sequence"/>
</dbReference>
<feature type="region of interest" description="Disordered" evidence="1">
    <location>
        <begin position="76"/>
        <end position="99"/>
    </location>
</feature>
<evidence type="ECO:0000313" key="3">
    <source>
        <dbReference type="EMBL" id="KAF9500590.1"/>
    </source>
</evidence>
<dbReference type="InterPro" id="IPR033464">
    <property type="entry name" value="CSN8_PSD8_EIF3K"/>
</dbReference>
<gene>
    <name evidence="3" type="ORF">BDN71DRAFT_1440702</name>
</gene>
<comment type="caution">
    <text evidence="3">The sequence shown here is derived from an EMBL/GenBank/DDBJ whole genome shotgun (WGS) entry which is preliminary data.</text>
</comment>
<dbReference type="EMBL" id="MU154527">
    <property type="protein sequence ID" value="KAF9500590.1"/>
    <property type="molecule type" value="Genomic_DNA"/>
</dbReference>
<feature type="domain" description="CSN8/PSMD8/EIF3K" evidence="2">
    <location>
        <begin position="143"/>
        <end position="281"/>
    </location>
</feature>
<accession>A0A9P6DKE1</accession>
<keyword evidence="4" id="KW-1185">Reference proteome</keyword>
<dbReference type="AlphaFoldDB" id="A0A9P6DKE1"/>
<dbReference type="OrthoDB" id="5351233at2759"/>
<evidence type="ECO:0000313" key="4">
    <source>
        <dbReference type="Proteomes" id="UP000807025"/>
    </source>
</evidence>
<reference evidence="3" key="1">
    <citation type="submission" date="2020-11" db="EMBL/GenBank/DDBJ databases">
        <authorList>
            <consortium name="DOE Joint Genome Institute"/>
            <person name="Ahrendt S."/>
            <person name="Riley R."/>
            <person name="Andreopoulos W."/>
            <person name="Labutti K."/>
            <person name="Pangilinan J."/>
            <person name="Ruiz-Duenas F.J."/>
            <person name="Barrasa J.M."/>
            <person name="Sanchez-Garcia M."/>
            <person name="Camarero S."/>
            <person name="Miyauchi S."/>
            <person name="Serrano A."/>
            <person name="Linde D."/>
            <person name="Babiker R."/>
            <person name="Drula E."/>
            <person name="Ayuso-Fernandez I."/>
            <person name="Pacheco R."/>
            <person name="Padilla G."/>
            <person name="Ferreira P."/>
            <person name="Barriuso J."/>
            <person name="Kellner H."/>
            <person name="Castanera R."/>
            <person name="Alfaro M."/>
            <person name="Ramirez L."/>
            <person name="Pisabarro A.G."/>
            <person name="Kuo A."/>
            <person name="Tritt A."/>
            <person name="Lipzen A."/>
            <person name="He G."/>
            <person name="Yan M."/>
            <person name="Ng V."/>
            <person name="Cullen D."/>
            <person name="Martin F."/>
            <person name="Rosso M.-N."/>
            <person name="Henrissat B."/>
            <person name="Hibbett D."/>
            <person name="Martinez A.T."/>
            <person name="Grigoriev I.V."/>
        </authorList>
    </citation>
    <scope>NUCLEOTIDE SEQUENCE</scope>
    <source>
        <strain evidence="3">ATCC 90797</strain>
    </source>
</reference>
<protein>
    <recommendedName>
        <fullName evidence="2">CSN8/PSMD8/EIF3K domain-containing protein</fullName>
    </recommendedName>
</protein>
<sequence>MDSISSSMAVDIAVVAAVSHNLQAVSAQCDMICLVSNIDRASPMQVTTPSTTTMVNGPPTPPPTSAIELRDAAKLAGASEPEAAAPNANPALDTPPSHPDCYQSTLPTITDLVAQGDYISAIQTCERCDLNGDGDTSPTRFLITAPLVIAYLIVDNLAPARYALNRLPDKLASQPMVKALNDLLRATRDRKHSLVYSRAESLFKQVQQPNFLDANLGSLVASMITAFVEAFRRRTFVLLSRAYSSLPVSLAQSYLGWPPEQILTAVTKEGWSYDQATKVLSPPSDSSSFSSANRSIAGPSSLETFSVVATNVARLEV</sequence>
<feature type="compositionally biased region" description="Low complexity" evidence="1">
    <location>
        <begin position="76"/>
        <end position="95"/>
    </location>
</feature>
<evidence type="ECO:0000259" key="2">
    <source>
        <dbReference type="Pfam" id="PF10075"/>
    </source>
</evidence>
<proteinExistence type="predicted"/>
<evidence type="ECO:0000256" key="1">
    <source>
        <dbReference type="SAM" id="MobiDB-lite"/>
    </source>
</evidence>
<dbReference type="Pfam" id="PF10075">
    <property type="entry name" value="CSN8_PSD8_EIF3K"/>
    <property type="match status" value="1"/>
</dbReference>
<organism evidence="3 4">
    <name type="scientific">Pleurotus eryngii</name>
    <name type="common">Boletus of the steppes</name>
    <dbReference type="NCBI Taxonomy" id="5323"/>
    <lineage>
        <taxon>Eukaryota</taxon>
        <taxon>Fungi</taxon>
        <taxon>Dikarya</taxon>
        <taxon>Basidiomycota</taxon>
        <taxon>Agaricomycotina</taxon>
        <taxon>Agaricomycetes</taxon>
        <taxon>Agaricomycetidae</taxon>
        <taxon>Agaricales</taxon>
        <taxon>Pleurotineae</taxon>
        <taxon>Pleurotaceae</taxon>
        <taxon>Pleurotus</taxon>
    </lineage>
</organism>